<sequence>MMALFVVFISTNRNLFSSPEETITRSKYGTINCIGVYLHFLGILITSGQFNSTMSTPGLLVPVTIKLSGYGIGSLVLVYLF</sequence>
<proteinExistence type="predicted"/>
<comment type="caution">
    <text evidence="1">The sequence shown here is derived from an EMBL/GenBank/DDBJ whole genome shotgun (WGS) entry which is preliminary data.</text>
</comment>
<organism evidence="1 2">
    <name type="scientific">Arctium lappa</name>
    <name type="common">Greater burdock</name>
    <name type="synonym">Lappa major</name>
    <dbReference type="NCBI Taxonomy" id="4217"/>
    <lineage>
        <taxon>Eukaryota</taxon>
        <taxon>Viridiplantae</taxon>
        <taxon>Streptophyta</taxon>
        <taxon>Embryophyta</taxon>
        <taxon>Tracheophyta</taxon>
        <taxon>Spermatophyta</taxon>
        <taxon>Magnoliopsida</taxon>
        <taxon>eudicotyledons</taxon>
        <taxon>Gunneridae</taxon>
        <taxon>Pentapetalae</taxon>
        <taxon>asterids</taxon>
        <taxon>campanulids</taxon>
        <taxon>Asterales</taxon>
        <taxon>Asteraceae</taxon>
        <taxon>Carduoideae</taxon>
        <taxon>Cardueae</taxon>
        <taxon>Arctiinae</taxon>
        <taxon>Arctium</taxon>
    </lineage>
</organism>
<dbReference type="EMBL" id="CM042061">
    <property type="protein sequence ID" value="KAI3673242.1"/>
    <property type="molecule type" value="Genomic_DNA"/>
</dbReference>
<keyword evidence="2" id="KW-1185">Reference proteome</keyword>
<name>A0ACB8XSI8_ARCLA</name>
<protein>
    <submittedName>
        <fullName evidence="1">Uncharacterized protein</fullName>
    </submittedName>
</protein>
<accession>A0ACB8XSI8</accession>
<gene>
    <name evidence="1" type="ORF">L6452_39359</name>
</gene>
<evidence type="ECO:0000313" key="1">
    <source>
        <dbReference type="EMBL" id="KAI3673242.1"/>
    </source>
</evidence>
<reference evidence="1 2" key="2">
    <citation type="journal article" date="2022" name="Mol. Ecol. Resour.">
        <title>The genomes of chicory, endive, great burdock and yacon provide insights into Asteraceae paleo-polyploidization history and plant inulin production.</title>
        <authorList>
            <person name="Fan W."/>
            <person name="Wang S."/>
            <person name="Wang H."/>
            <person name="Wang A."/>
            <person name="Jiang F."/>
            <person name="Liu H."/>
            <person name="Zhao H."/>
            <person name="Xu D."/>
            <person name="Zhang Y."/>
        </authorList>
    </citation>
    <scope>NUCLEOTIDE SEQUENCE [LARGE SCALE GENOMIC DNA]</scope>
    <source>
        <strain evidence="2">cv. Niubang</strain>
    </source>
</reference>
<reference evidence="2" key="1">
    <citation type="journal article" date="2022" name="Mol. Ecol. Resour.">
        <title>The genomes of chicory, endive, great burdock and yacon provide insights into Asteraceae palaeo-polyploidization history and plant inulin production.</title>
        <authorList>
            <person name="Fan W."/>
            <person name="Wang S."/>
            <person name="Wang H."/>
            <person name="Wang A."/>
            <person name="Jiang F."/>
            <person name="Liu H."/>
            <person name="Zhao H."/>
            <person name="Xu D."/>
            <person name="Zhang Y."/>
        </authorList>
    </citation>
    <scope>NUCLEOTIDE SEQUENCE [LARGE SCALE GENOMIC DNA]</scope>
    <source>
        <strain evidence="2">cv. Niubang</strain>
    </source>
</reference>
<dbReference type="Proteomes" id="UP001055879">
    <property type="component" value="Linkage Group LG15"/>
</dbReference>
<evidence type="ECO:0000313" key="2">
    <source>
        <dbReference type="Proteomes" id="UP001055879"/>
    </source>
</evidence>